<protein>
    <submittedName>
        <fullName evidence="2">Coiled-coil domain containing 60</fullName>
    </submittedName>
</protein>
<keyword evidence="3" id="KW-1185">Reference proteome</keyword>
<evidence type="ECO:0000256" key="1">
    <source>
        <dbReference type="SAM" id="MobiDB-lite"/>
    </source>
</evidence>
<gene>
    <name evidence="2" type="primary">CCDC60</name>
</gene>
<feature type="compositionally biased region" description="Polar residues" evidence="1">
    <location>
        <begin position="394"/>
        <end position="405"/>
    </location>
</feature>
<dbReference type="Pfam" id="PF15769">
    <property type="entry name" value="DUF4698"/>
    <property type="match status" value="1"/>
</dbReference>
<reference evidence="2" key="1">
    <citation type="submission" date="2025-05" db="UniProtKB">
        <authorList>
            <consortium name="Ensembl"/>
        </authorList>
    </citation>
    <scope>IDENTIFICATION</scope>
</reference>
<dbReference type="AlphaFoldDB" id="A0A8C5LLZ7"/>
<dbReference type="GeneTree" id="ENSGT00390000015428"/>
<dbReference type="OrthoDB" id="10017343at2759"/>
<dbReference type="PANTHER" id="PTHR34754:SF1">
    <property type="entry name" value="COILED-COIL DOMAIN-CONTAINING PROTEIN 60"/>
    <property type="match status" value="1"/>
</dbReference>
<dbReference type="Ensembl" id="ENSLLET00000000161.1">
    <property type="protein sequence ID" value="ENSLLEP00000000149.1"/>
    <property type="gene ID" value="ENSLLEG00000000108.1"/>
</dbReference>
<proteinExistence type="predicted"/>
<accession>A0A8C5LLZ7</accession>
<feature type="region of interest" description="Disordered" evidence="1">
    <location>
        <begin position="357"/>
        <end position="414"/>
    </location>
</feature>
<feature type="compositionally biased region" description="Polar residues" evidence="1">
    <location>
        <begin position="357"/>
        <end position="374"/>
    </location>
</feature>
<dbReference type="PANTHER" id="PTHR34754">
    <property type="entry name" value="COILED-COIL DOMAIN-CONTAINING PROTEIN 60"/>
    <property type="match status" value="1"/>
</dbReference>
<feature type="region of interest" description="Disordered" evidence="1">
    <location>
        <begin position="189"/>
        <end position="221"/>
    </location>
</feature>
<organism evidence="2 3">
    <name type="scientific">Leptobrachium leishanense</name>
    <name type="common">Leishan spiny toad</name>
    <dbReference type="NCBI Taxonomy" id="445787"/>
    <lineage>
        <taxon>Eukaryota</taxon>
        <taxon>Metazoa</taxon>
        <taxon>Chordata</taxon>
        <taxon>Craniata</taxon>
        <taxon>Vertebrata</taxon>
        <taxon>Euteleostomi</taxon>
        <taxon>Amphibia</taxon>
        <taxon>Batrachia</taxon>
        <taxon>Anura</taxon>
        <taxon>Pelobatoidea</taxon>
        <taxon>Megophryidae</taxon>
        <taxon>Leptobrachium</taxon>
    </lineage>
</organism>
<dbReference type="Proteomes" id="UP000694569">
    <property type="component" value="Unplaced"/>
</dbReference>
<evidence type="ECO:0000313" key="3">
    <source>
        <dbReference type="Proteomes" id="UP000694569"/>
    </source>
</evidence>
<evidence type="ECO:0000313" key="2">
    <source>
        <dbReference type="Ensembl" id="ENSLLEP00000000137.1"/>
    </source>
</evidence>
<dbReference type="InterPro" id="IPR031526">
    <property type="entry name" value="DUF4698"/>
</dbReference>
<sequence>MPGSTGYVDPRNFVAIKPLPISSQNGMKIQARSSINYNCWEPCREEVFRANYQRRETQLSQQGYNAPCYKPYEDLGHPLFLEAKKLILHSLGQNEMETKPEESACVADTEEETQCDISSKILRSKDPESSVTSQYLKHRKKDANCFNKTMQHTKQLVNNVRQGRGYFYLLHSEEESKKREQEAKLYLQQEKLRTEPQPFRDSADESSGDEESEHEHTDKARLFITEVAEQQEKKKTVRRPFTPIHNSLFGAEIFNENPESLFRQLCALHWLLESLISEPSTNIRPVSACWNVRDPGGSKTSLKRINREKEIEVKWEQFIMPGKGRKAGEKGFRGHIQRPRKASFLSVSRFSVLSSTHTPSMGSVSSLLPNSEETSAGGATASDTLQEGVEDAESTANSSLLNQVKQSKDEEEEPLSDYMQKLLDMITENVSKELDDEESQNKQRLTRFPSASVIKETFAGEVQGSNKCLKQRPKSSPASSLSSTSVFIKKKLDGLTEMRKMFFEVADEADMHMHDQVEAIERRRHEFSIQKYWSLGTVSHFHQDLEKMRNSYRHMKEEKDYTDTSNWFVMLLSKISPVMKKNSKLQKILCKLEKLEEKRFIRIRTTTFLKVLGGLHIWELCSPEISVAVQFVREYLVQMPLKEYSTWLQTHLTSSRNRAKSAPPIR</sequence>
<name>A0A8C5LLZ7_9ANUR</name>
<dbReference type="Ensembl" id="ENSLLET00000000148.1">
    <property type="protein sequence ID" value="ENSLLEP00000000137.1"/>
    <property type="gene ID" value="ENSLLEG00000000108.1"/>
</dbReference>